<dbReference type="eggNOG" id="COG4120">
    <property type="taxonomic scope" value="Bacteria"/>
</dbReference>
<dbReference type="GO" id="GO:0022857">
    <property type="term" value="F:transmembrane transporter activity"/>
    <property type="evidence" value="ECO:0007669"/>
    <property type="project" value="InterPro"/>
</dbReference>
<feature type="transmembrane region" description="Helical" evidence="6">
    <location>
        <begin position="267"/>
        <end position="286"/>
    </location>
</feature>
<evidence type="ECO:0000313" key="7">
    <source>
        <dbReference type="EMBL" id="EFF69708.1"/>
    </source>
</evidence>
<accession>D4RW91</accession>
<protein>
    <submittedName>
        <fullName evidence="7">Branched-chain amino acid ABC transporter, permease protein</fullName>
    </submittedName>
</protein>
<feature type="transmembrane region" description="Helical" evidence="6">
    <location>
        <begin position="12"/>
        <end position="30"/>
    </location>
</feature>
<feature type="transmembrane region" description="Helical" evidence="6">
    <location>
        <begin position="211"/>
        <end position="232"/>
    </location>
</feature>
<dbReference type="CDD" id="cd06574">
    <property type="entry name" value="TM_PBP1_branched-chain-AA_like"/>
    <property type="match status" value="1"/>
</dbReference>
<sequence>MAIWFSTLQQGFIYGIMALGIYISFKILNVPDLTMEGSFSFGLAVSAMMTIAGHPYLGLVLSLVAGAAAGCVTGILQTKLKIHPILAGIITMSGLYSINLKVMDNAANVSLLKGKPRTILSDMRELLPNLDKEVVKIIIPAVFVVLFIILLTFFFKTHYGLCIRATGDNADMLRASSVNVDITKIVGLGISNACIAFSGGLLAQIQGYADINSSIGMLVVGLASVIIGETIFGRHNVMIGLISVIVGSVIYRLIISVVLRYDILPVYMFKLVSAVVVAVALSIPAIKENINKARLIHKGRSNSNVRNN</sequence>
<keyword evidence="3 6" id="KW-0812">Transmembrane</keyword>
<keyword evidence="2" id="KW-1003">Cell membrane</keyword>
<reference evidence="7 8" key="1">
    <citation type="submission" date="2010-02" db="EMBL/GenBank/DDBJ databases">
        <authorList>
            <person name="Weinstock G."/>
            <person name="Sodergren E."/>
            <person name="Clifton S."/>
            <person name="Fulton L."/>
            <person name="Fulton B."/>
            <person name="Courtney L."/>
            <person name="Fronick C."/>
            <person name="Harrison M."/>
            <person name="Strong C."/>
            <person name="Farmer C."/>
            <person name="Delahaunty K."/>
            <person name="Markovic C."/>
            <person name="Hall O."/>
            <person name="Minx P."/>
            <person name="Tomlinson C."/>
            <person name="Mitreva M."/>
            <person name="Nelson J."/>
            <person name="Hou S."/>
            <person name="Wollam A."/>
            <person name="Pepin K.H."/>
            <person name="Johnson M."/>
            <person name="Bhonagiri V."/>
            <person name="Zhang X."/>
            <person name="Suruliraj S."/>
            <person name="Warren W."/>
            <person name="Chinwalla A."/>
            <person name="Mardis E.R."/>
            <person name="Wilson R.K."/>
        </authorList>
    </citation>
    <scope>NUCLEOTIDE SEQUENCE [LARGE SCALE GENOMIC DNA]</scope>
    <source>
        <strain evidence="7 8">DSM 2876</strain>
    </source>
</reference>
<comment type="subcellular location">
    <subcellularLocation>
        <location evidence="1">Cell membrane</location>
        <topology evidence="1">Multi-pass membrane protein</topology>
    </subcellularLocation>
</comment>
<comment type="caution">
    <text evidence="7">The sequence shown here is derived from an EMBL/GenBank/DDBJ whole genome shotgun (WGS) entry which is preliminary data.</text>
</comment>
<name>D4RW91_9FIRM</name>
<dbReference type="HOGENOM" id="CLU_067296_0_0_9"/>
<feature type="transmembrane region" description="Helical" evidence="6">
    <location>
        <begin position="137"/>
        <end position="155"/>
    </location>
</feature>
<evidence type="ECO:0000256" key="5">
    <source>
        <dbReference type="ARBA" id="ARBA00023136"/>
    </source>
</evidence>
<proteinExistence type="predicted"/>
<dbReference type="RefSeq" id="WP_005600889.1">
    <property type="nucleotide sequence ID" value="NZ_GG663519.1"/>
</dbReference>
<dbReference type="PANTHER" id="PTHR32196:SF69">
    <property type="entry name" value="BRANCHED-CHAIN AMINO ACID TRANSPORT SYSTEM, PERMEASE PROTEIN"/>
    <property type="match status" value="1"/>
</dbReference>
<feature type="transmembrane region" description="Helical" evidence="6">
    <location>
        <begin position="56"/>
        <end position="76"/>
    </location>
</feature>
<evidence type="ECO:0000256" key="2">
    <source>
        <dbReference type="ARBA" id="ARBA00022475"/>
    </source>
</evidence>
<evidence type="ECO:0000256" key="1">
    <source>
        <dbReference type="ARBA" id="ARBA00004651"/>
    </source>
</evidence>
<keyword evidence="4 6" id="KW-1133">Transmembrane helix</keyword>
<feature type="transmembrane region" description="Helical" evidence="6">
    <location>
        <begin position="182"/>
        <end position="205"/>
    </location>
</feature>
<gene>
    <name evidence="7" type="ORF">BUTYVIB_00222</name>
</gene>
<evidence type="ECO:0000256" key="3">
    <source>
        <dbReference type="ARBA" id="ARBA00022692"/>
    </source>
</evidence>
<evidence type="ECO:0000313" key="8">
    <source>
        <dbReference type="Proteomes" id="UP000006238"/>
    </source>
</evidence>
<dbReference type="AlphaFoldDB" id="D4RW91"/>
<feature type="transmembrane region" description="Helical" evidence="6">
    <location>
        <begin position="239"/>
        <end position="261"/>
    </location>
</feature>
<organism evidence="7 8">
    <name type="scientific">Eshraghiella crossota DSM 2876</name>
    <dbReference type="NCBI Taxonomy" id="511680"/>
    <lineage>
        <taxon>Bacteria</taxon>
        <taxon>Bacillati</taxon>
        <taxon>Bacillota</taxon>
        <taxon>Clostridia</taxon>
        <taxon>Lachnospirales</taxon>
        <taxon>Lachnospiraceae</taxon>
        <taxon>Eshraghiella</taxon>
    </lineage>
</organism>
<keyword evidence="8" id="KW-1185">Reference proteome</keyword>
<dbReference type="Proteomes" id="UP000006238">
    <property type="component" value="Unassembled WGS sequence"/>
</dbReference>
<evidence type="ECO:0000256" key="6">
    <source>
        <dbReference type="SAM" id="Phobius"/>
    </source>
</evidence>
<dbReference type="STRING" id="45851.BHV86_06835"/>
<evidence type="ECO:0000256" key="4">
    <source>
        <dbReference type="ARBA" id="ARBA00022989"/>
    </source>
</evidence>
<feature type="transmembrane region" description="Helical" evidence="6">
    <location>
        <begin position="85"/>
        <end position="103"/>
    </location>
</feature>
<dbReference type="InterPro" id="IPR001851">
    <property type="entry name" value="ABC_transp_permease"/>
</dbReference>
<dbReference type="GO" id="GO:0005886">
    <property type="term" value="C:plasma membrane"/>
    <property type="evidence" value="ECO:0007669"/>
    <property type="project" value="UniProtKB-SubCell"/>
</dbReference>
<dbReference type="PANTHER" id="PTHR32196">
    <property type="entry name" value="ABC TRANSPORTER PERMEASE PROTEIN YPHD-RELATED-RELATED"/>
    <property type="match status" value="1"/>
</dbReference>
<dbReference type="GeneID" id="98918586"/>
<keyword evidence="5 6" id="KW-0472">Membrane</keyword>
<dbReference type="Pfam" id="PF02653">
    <property type="entry name" value="BPD_transp_2"/>
    <property type="match status" value="1"/>
</dbReference>
<dbReference type="EMBL" id="ABWN01000017">
    <property type="protein sequence ID" value="EFF69708.1"/>
    <property type="molecule type" value="Genomic_DNA"/>
</dbReference>